<feature type="binding site" evidence="2">
    <location>
        <begin position="184"/>
        <end position="186"/>
    </location>
    <ligand>
        <name>substrate</name>
    </ligand>
</feature>
<dbReference type="InterPro" id="IPR018520">
    <property type="entry name" value="UPP_synth-like_CS"/>
</dbReference>
<accession>A0A9D1E5H6</accession>
<sequence length="230" mass="25960">MKDGNLNIPRHVAVIMDGNGRWAKKRLMPRTFGHNAGMNTMIAMARKAKKMGVRYLTVYALSTENLSRPQEELEGLYNLFRRYFTKNVKDLYAEGAAVRVIGDITALPADVQQLIADGVKNSPADAQFFVILALNYGARAEITRAVNAAISRGERVTEGDISALLDTKDFPDPDLIIRTGGELRLSNFLLWQAAYAELYFTDVLFPDFDDKQFEKAIESYSRRNRRFGKI</sequence>
<reference evidence="3" key="1">
    <citation type="submission" date="2020-10" db="EMBL/GenBank/DDBJ databases">
        <authorList>
            <person name="Gilroy R."/>
        </authorList>
    </citation>
    <scope>NUCLEOTIDE SEQUENCE</scope>
    <source>
        <strain evidence="3">ChiW16-3235</strain>
    </source>
</reference>
<organism evidence="3 4">
    <name type="scientific">Candidatus Coproplasma avicola</name>
    <dbReference type="NCBI Taxonomy" id="2840744"/>
    <lineage>
        <taxon>Bacteria</taxon>
        <taxon>Bacillati</taxon>
        <taxon>Bacillota</taxon>
        <taxon>Clostridia</taxon>
        <taxon>Eubacteriales</taxon>
        <taxon>Candidatus Coproplasma</taxon>
    </lineage>
</organism>
<dbReference type="HAMAP" id="MF_01139">
    <property type="entry name" value="ISPT"/>
    <property type="match status" value="1"/>
</dbReference>
<evidence type="ECO:0000256" key="2">
    <source>
        <dbReference type="HAMAP-Rule" id="MF_01139"/>
    </source>
</evidence>
<reference evidence="3" key="2">
    <citation type="journal article" date="2021" name="PeerJ">
        <title>Extensive microbial diversity within the chicken gut microbiome revealed by metagenomics and culture.</title>
        <authorList>
            <person name="Gilroy R."/>
            <person name="Ravi A."/>
            <person name="Getino M."/>
            <person name="Pursley I."/>
            <person name="Horton D.L."/>
            <person name="Alikhan N.F."/>
            <person name="Baker D."/>
            <person name="Gharbi K."/>
            <person name="Hall N."/>
            <person name="Watson M."/>
            <person name="Adriaenssens E.M."/>
            <person name="Foster-Nyarko E."/>
            <person name="Jarju S."/>
            <person name="Secka A."/>
            <person name="Antonio M."/>
            <person name="Oren A."/>
            <person name="Chaudhuri R.R."/>
            <person name="La Ragione R."/>
            <person name="Hildebrand F."/>
            <person name="Pallen M.J."/>
        </authorList>
    </citation>
    <scope>NUCLEOTIDE SEQUENCE</scope>
    <source>
        <strain evidence="3">ChiW16-3235</strain>
    </source>
</reference>
<dbReference type="PANTHER" id="PTHR10291">
    <property type="entry name" value="DEHYDRODOLICHYL DIPHOSPHATE SYNTHASE FAMILY MEMBER"/>
    <property type="match status" value="1"/>
</dbReference>
<feature type="binding site" evidence="2">
    <location>
        <position position="22"/>
    </location>
    <ligand>
        <name>substrate</name>
    </ligand>
</feature>
<dbReference type="EC" id="2.5.1.-" evidence="2"/>
<dbReference type="NCBIfam" id="TIGR00055">
    <property type="entry name" value="uppS"/>
    <property type="match status" value="1"/>
</dbReference>
<comment type="caution">
    <text evidence="3">The sequence shown here is derived from an EMBL/GenBank/DDBJ whole genome shotgun (WGS) entry which is preliminary data.</text>
</comment>
<protein>
    <recommendedName>
        <fullName evidence="2">Isoprenyl transferase</fullName>
        <ecNumber evidence="2">2.5.1.-</ecNumber>
    </recommendedName>
</protein>
<dbReference type="GO" id="GO:0045547">
    <property type="term" value="F:ditrans,polycis-polyprenyl diphosphate synthase [(2E,6E)-farnesyl diphosphate specific] activity"/>
    <property type="evidence" value="ECO:0007669"/>
    <property type="project" value="TreeGrafter"/>
</dbReference>
<dbReference type="CDD" id="cd00475">
    <property type="entry name" value="Cis_IPPS"/>
    <property type="match status" value="1"/>
</dbReference>
<feature type="active site" description="Proton acceptor" evidence="2">
    <location>
        <position position="65"/>
    </location>
</feature>
<keyword evidence="1 2" id="KW-0808">Transferase</keyword>
<dbReference type="EMBL" id="DVHK01000055">
    <property type="protein sequence ID" value="HIR66853.1"/>
    <property type="molecule type" value="Genomic_DNA"/>
</dbReference>
<feature type="binding site" evidence="2">
    <location>
        <position position="17"/>
    </location>
    <ligand>
        <name>Mg(2+)</name>
        <dbReference type="ChEBI" id="CHEBI:18420"/>
    </ligand>
</feature>
<evidence type="ECO:0000313" key="3">
    <source>
        <dbReference type="EMBL" id="HIR66853.1"/>
    </source>
</evidence>
<comment type="caution">
    <text evidence="2">Lacks conserved residue(s) required for the propagation of feature annotation.</text>
</comment>
<proteinExistence type="inferred from homology"/>
<dbReference type="PANTHER" id="PTHR10291:SF0">
    <property type="entry name" value="DEHYDRODOLICHYL DIPHOSPHATE SYNTHASE 2"/>
    <property type="match status" value="1"/>
</dbReference>
<dbReference type="Gene3D" id="3.40.1180.10">
    <property type="entry name" value="Decaprenyl diphosphate synthase-like"/>
    <property type="match status" value="1"/>
</dbReference>
<comment type="function">
    <text evidence="2">Catalyzes the condensation of isopentenyl diphosphate (IPP) with allylic pyrophosphates generating different type of terpenoids.</text>
</comment>
<feature type="binding site" evidence="2">
    <location>
        <position position="178"/>
    </location>
    <ligand>
        <name>substrate</name>
    </ligand>
</feature>
<dbReference type="GO" id="GO:0016094">
    <property type="term" value="P:polyprenol biosynthetic process"/>
    <property type="evidence" value="ECO:0007669"/>
    <property type="project" value="TreeGrafter"/>
</dbReference>
<dbReference type="PROSITE" id="PS01066">
    <property type="entry name" value="UPP_SYNTHASE"/>
    <property type="match status" value="1"/>
</dbReference>
<name>A0A9D1E5H6_9FIRM</name>
<evidence type="ECO:0000256" key="1">
    <source>
        <dbReference type="ARBA" id="ARBA00022679"/>
    </source>
</evidence>
<evidence type="ECO:0000313" key="4">
    <source>
        <dbReference type="Proteomes" id="UP000823913"/>
    </source>
</evidence>
<keyword evidence="2" id="KW-0460">Magnesium</keyword>
<dbReference type="GO" id="GO:0000287">
    <property type="term" value="F:magnesium ion binding"/>
    <property type="evidence" value="ECO:0007669"/>
    <property type="project" value="UniProtKB-UniRule"/>
</dbReference>
<gene>
    <name evidence="3" type="primary">uppS</name>
    <name evidence="3" type="ORF">IAB94_02250</name>
</gene>
<dbReference type="InterPro" id="IPR036424">
    <property type="entry name" value="UPP_synth-like_sf"/>
</dbReference>
<dbReference type="Proteomes" id="UP000823913">
    <property type="component" value="Unassembled WGS sequence"/>
</dbReference>
<comment type="subunit">
    <text evidence="2">Homodimer.</text>
</comment>
<dbReference type="Pfam" id="PF01255">
    <property type="entry name" value="Prenyltransf"/>
    <property type="match status" value="1"/>
</dbReference>
<comment type="cofactor">
    <cofactor evidence="2">
        <name>Mg(2+)</name>
        <dbReference type="ChEBI" id="CHEBI:18420"/>
    </cofactor>
    <text evidence="2">Binds 2 magnesium ions per subunit.</text>
</comment>
<feature type="active site" evidence="2">
    <location>
        <position position="17"/>
    </location>
</feature>
<feature type="binding site" evidence="2">
    <location>
        <position position="197"/>
    </location>
    <ligand>
        <name>Mg(2+)</name>
        <dbReference type="ChEBI" id="CHEBI:18420"/>
    </ligand>
</feature>
<feature type="binding site" evidence="2">
    <location>
        <begin position="18"/>
        <end position="21"/>
    </location>
    <ligand>
        <name>substrate</name>
    </ligand>
</feature>
<feature type="binding site" evidence="2">
    <location>
        <position position="34"/>
    </location>
    <ligand>
        <name>substrate</name>
    </ligand>
</feature>
<feature type="binding site" evidence="2">
    <location>
        <begin position="62"/>
        <end position="64"/>
    </location>
    <ligand>
        <name>substrate</name>
    </ligand>
</feature>
<dbReference type="SUPFAM" id="SSF64005">
    <property type="entry name" value="Undecaprenyl diphosphate synthase"/>
    <property type="match status" value="1"/>
</dbReference>
<comment type="similarity">
    <text evidence="2">Belongs to the UPP synthase family.</text>
</comment>
<feature type="binding site" evidence="2">
    <location>
        <position position="68"/>
    </location>
    <ligand>
        <name>substrate</name>
    </ligand>
</feature>
<keyword evidence="2" id="KW-0479">Metal-binding</keyword>
<dbReference type="InterPro" id="IPR001441">
    <property type="entry name" value="UPP_synth-like"/>
</dbReference>
<feature type="binding site" evidence="2">
    <location>
        <position position="30"/>
    </location>
    <ligand>
        <name>substrate</name>
    </ligand>
</feature>
<dbReference type="AlphaFoldDB" id="A0A9D1E5H6"/>